<feature type="chain" id="PRO_5037962373" evidence="2">
    <location>
        <begin position="16"/>
        <end position="460"/>
    </location>
</feature>
<evidence type="ECO:0000313" key="4">
    <source>
        <dbReference type="WBParaSite" id="ACRNAN_scaffold5279.g12017.t1"/>
    </source>
</evidence>
<sequence>MKLITLLLTLTSVKCSMLSLWNHVIKMEQVIASIPHYGRYLHVWEEKREKSNRYYVSPLFELENDSIHCLPDKYYEFERHIFRFSIKVWDHNTALKVKNELERKGHYSVDTNDILPLPMQMLRLNSDSGGLKDIELELGWRSFMTQPNNIVFELYTKYPKICEQMYNDSIQSPEEFLATTKLVIEFTILSDQQATRTLNITGHLIAKTEFFAFLNNEVSQDGIVYLTSTDQNKLARNITHSILAEEKITSDYISSSEEENIINEMLGVISKQKIQSAELIGDEWNSVFWDDIFTRPDIITEYANEIFTHDENTSHFKFDEQKENKYISDVKSNYEKKWQNTRTESSSGFFGLFKKKKTITETHSESNSTSDHNETYDRYNVSKDELLNFMDKNKFNVKWTGRQFEQKSMNLYRVNTKALESRGQLLYRRVVVTEIASTQKKEIRPQPGKNDTPALTETVS</sequence>
<keyword evidence="2" id="KW-0732">Signal</keyword>
<evidence type="ECO:0000256" key="1">
    <source>
        <dbReference type="SAM" id="MobiDB-lite"/>
    </source>
</evidence>
<evidence type="ECO:0000313" key="3">
    <source>
        <dbReference type="Proteomes" id="UP000887540"/>
    </source>
</evidence>
<accession>A0A914E2S5</accession>
<reference evidence="4" key="1">
    <citation type="submission" date="2022-11" db="UniProtKB">
        <authorList>
            <consortium name="WormBaseParasite"/>
        </authorList>
    </citation>
    <scope>IDENTIFICATION</scope>
</reference>
<feature type="signal peptide" evidence="2">
    <location>
        <begin position="1"/>
        <end position="15"/>
    </location>
</feature>
<dbReference type="AlphaFoldDB" id="A0A914E2S5"/>
<proteinExistence type="predicted"/>
<dbReference type="Proteomes" id="UP000887540">
    <property type="component" value="Unplaced"/>
</dbReference>
<keyword evidence="3" id="KW-1185">Reference proteome</keyword>
<organism evidence="3 4">
    <name type="scientific">Acrobeloides nanus</name>
    <dbReference type="NCBI Taxonomy" id="290746"/>
    <lineage>
        <taxon>Eukaryota</taxon>
        <taxon>Metazoa</taxon>
        <taxon>Ecdysozoa</taxon>
        <taxon>Nematoda</taxon>
        <taxon>Chromadorea</taxon>
        <taxon>Rhabditida</taxon>
        <taxon>Tylenchina</taxon>
        <taxon>Cephalobomorpha</taxon>
        <taxon>Cephaloboidea</taxon>
        <taxon>Cephalobidae</taxon>
        <taxon>Acrobeloides</taxon>
    </lineage>
</organism>
<name>A0A914E2S5_9BILA</name>
<protein>
    <submittedName>
        <fullName evidence="4">Uncharacterized protein</fullName>
    </submittedName>
</protein>
<evidence type="ECO:0000256" key="2">
    <source>
        <dbReference type="SAM" id="SignalP"/>
    </source>
</evidence>
<feature type="region of interest" description="Disordered" evidence="1">
    <location>
        <begin position="440"/>
        <end position="460"/>
    </location>
</feature>
<dbReference type="WBParaSite" id="ACRNAN_scaffold5279.g12017.t1">
    <property type="protein sequence ID" value="ACRNAN_scaffold5279.g12017.t1"/>
    <property type="gene ID" value="ACRNAN_scaffold5279.g12017"/>
</dbReference>